<dbReference type="Pfam" id="PF00777">
    <property type="entry name" value="Glyco_transf_29"/>
    <property type="match status" value="1"/>
</dbReference>
<evidence type="ECO:0000256" key="13">
    <source>
        <dbReference type="ARBA" id="ARBA00023180"/>
    </source>
</evidence>
<keyword evidence="4" id="KW-0808">Transferase</keyword>
<dbReference type="FunFam" id="3.90.1480.20:FF:000009">
    <property type="entry name" value="alpha-N-acetylgalactosaminide alpha-2,6-sialyltransferase 6 isoform X2"/>
    <property type="match status" value="1"/>
</dbReference>
<dbReference type="GO" id="GO:0001665">
    <property type="term" value="F:alpha-N-acetylgalactosaminide alpha-2,6-sialyltransferase activity"/>
    <property type="evidence" value="ECO:0007669"/>
    <property type="project" value="TreeGrafter"/>
</dbReference>
<dbReference type="GeneTree" id="ENSGT00940000160114"/>
<evidence type="ECO:0000313" key="27">
    <source>
        <dbReference type="Proteomes" id="UP000264820"/>
    </source>
</evidence>
<name>A0A3Q3D2C5_HIPCM</name>
<keyword evidence="6" id="KW-0735">Signal-anchor</keyword>
<evidence type="ECO:0000256" key="20">
    <source>
        <dbReference type="ARBA" id="ARBA00053014"/>
    </source>
</evidence>
<evidence type="ECO:0000256" key="22">
    <source>
        <dbReference type="ARBA" id="ARBA00077208"/>
    </source>
</evidence>
<evidence type="ECO:0000256" key="7">
    <source>
        <dbReference type="ARBA" id="ARBA00022981"/>
    </source>
</evidence>
<comment type="catalytic activity">
    <reaction evidence="17">
        <text>a ganglioside GT1b (d18:1(4E)) + CMP-N-acetyl-beta-neuraminate = a ganglioside GQ1balpha (d18:1(4E)) + CMP + H(+)</text>
        <dbReference type="Rhea" id="RHEA:41976"/>
        <dbReference type="ChEBI" id="CHEBI:15378"/>
        <dbReference type="ChEBI" id="CHEBI:57812"/>
        <dbReference type="ChEBI" id="CHEBI:60377"/>
        <dbReference type="ChEBI" id="CHEBI:78452"/>
        <dbReference type="ChEBI" id="CHEBI:78572"/>
    </reaction>
    <physiologicalReaction direction="left-to-right" evidence="17">
        <dbReference type="Rhea" id="RHEA:41977"/>
    </physiologicalReaction>
</comment>
<reference evidence="26" key="2">
    <citation type="submission" date="2025-09" db="UniProtKB">
        <authorList>
            <consortium name="Ensembl"/>
        </authorList>
    </citation>
    <scope>IDENTIFICATION</scope>
</reference>
<comment type="catalytic activity">
    <reaction evidence="20">
        <text>3-O-[alpha-Neu5Ac-(2-&gt;3)-beta-D-Gal-(1-&gt;3)-alpha-D-GalNAc]-L-Ser-[protein] + CMP-N-acetyl-beta-neuraminate = a 3-O-{alpha-Neu5Ac-(2-&gt;3)-beta-D-Gal-(1-&gt;3)-[alpha-Neu5Ac-(2-&gt;6)]-alpha-D-GalNAc}-L-seryl-[protein] + CMP + H(+)</text>
        <dbReference type="Rhea" id="RHEA:65280"/>
        <dbReference type="Rhea" id="RHEA-COMP:16760"/>
        <dbReference type="Rhea" id="RHEA-COMP:16761"/>
        <dbReference type="ChEBI" id="CHEBI:15378"/>
        <dbReference type="ChEBI" id="CHEBI:57812"/>
        <dbReference type="ChEBI" id="CHEBI:60377"/>
        <dbReference type="ChEBI" id="CHEBI:156395"/>
        <dbReference type="ChEBI" id="CHEBI:156397"/>
    </reaction>
    <physiologicalReaction direction="left-to-right" evidence="20">
        <dbReference type="Rhea" id="RHEA:65281"/>
    </physiologicalReaction>
</comment>
<evidence type="ECO:0000256" key="24">
    <source>
        <dbReference type="ARBA" id="ARBA00082849"/>
    </source>
</evidence>
<keyword evidence="11 25" id="KW-0472">Membrane</keyword>
<evidence type="ECO:0000256" key="3">
    <source>
        <dbReference type="ARBA" id="ARBA00022676"/>
    </source>
</evidence>
<keyword evidence="13" id="KW-0325">Glycoprotein</keyword>
<evidence type="ECO:0000256" key="19">
    <source>
        <dbReference type="ARBA" id="ARBA00051886"/>
    </source>
</evidence>
<evidence type="ECO:0000256" key="17">
    <source>
        <dbReference type="ARBA" id="ARBA00051590"/>
    </source>
</evidence>
<evidence type="ECO:0000256" key="8">
    <source>
        <dbReference type="ARBA" id="ARBA00022989"/>
    </source>
</evidence>
<dbReference type="Gene3D" id="3.90.1480.20">
    <property type="entry name" value="Glycosyl transferase family 29"/>
    <property type="match status" value="1"/>
</dbReference>
<evidence type="ECO:0000256" key="5">
    <source>
        <dbReference type="ARBA" id="ARBA00022692"/>
    </source>
</evidence>
<accession>A0A3Q3D2C5</accession>
<comment type="catalytic activity">
    <reaction evidence="14">
        <text>a ganglioside GM1b (d18:1(4E)) + CMP-N-acetyl-beta-neuraminate = a ganglioside GD1alpha (d18:1(4E)) + CMP + H(+)</text>
        <dbReference type="Rhea" id="RHEA:41968"/>
        <dbReference type="ChEBI" id="CHEBI:15378"/>
        <dbReference type="ChEBI" id="CHEBI:57812"/>
        <dbReference type="ChEBI" id="CHEBI:60377"/>
        <dbReference type="ChEBI" id="CHEBI:78568"/>
        <dbReference type="ChEBI" id="CHEBI:78569"/>
    </reaction>
    <physiologicalReaction direction="left-to-right" evidence="14">
        <dbReference type="Rhea" id="RHEA:41969"/>
    </physiologicalReaction>
</comment>
<organism evidence="26 27">
    <name type="scientific">Hippocampus comes</name>
    <name type="common">Tiger tail seahorse</name>
    <dbReference type="NCBI Taxonomy" id="109280"/>
    <lineage>
        <taxon>Eukaryota</taxon>
        <taxon>Metazoa</taxon>
        <taxon>Chordata</taxon>
        <taxon>Craniata</taxon>
        <taxon>Vertebrata</taxon>
        <taxon>Euteleostomi</taxon>
        <taxon>Actinopterygii</taxon>
        <taxon>Neopterygii</taxon>
        <taxon>Teleostei</taxon>
        <taxon>Neoteleostei</taxon>
        <taxon>Acanthomorphata</taxon>
        <taxon>Syngnathiaria</taxon>
        <taxon>Syngnathiformes</taxon>
        <taxon>Syngnathoidei</taxon>
        <taxon>Syngnathidae</taxon>
        <taxon>Hippocampus</taxon>
    </lineage>
</organism>
<keyword evidence="12" id="KW-1015">Disulfide bond</keyword>
<keyword evidence="3" id="KW-0328">Glycosyltransferase</keyword>
<evidence type="ECO:0000256" key="21">
    <source>
        <dbReference type="ARBA" id="ARBA00074915"/>
    </source>
</evidence>
<dbReference type="AlphaFoldDB" id="A0A3Q3D2C5"/>
<comment type="similarity">
    <text evidence="2">Belongs to the glycosyltransferase 29 family.</text>
</comment>
<evidence type="ECO:0000256" key="2">
    <source>
        <dbReference type="ARBA" id="ARBA00006003"/>
    </source>
</evidence>
<comment type="catalytic activity">
    <reaction evidence="15">
        <text>3-O-[alpha-Neu5Ac-(2-&gt;3)-beta-D-Gal-(1-&gt;3)-alpha-D-GalNAc]-L-Thr-[protein] + CMP-N-acetyl-beta-neuraminate = a 3-O-{alpha-Neu5Ac-(2-&gt;3)-beta-D-Gal-(1-&gt;3)-[alpha-Neu5Ac-(2-&gt;6)]-alpha-D-GalNAc}-L-threonyl-[protein] + CMP + H(+)</text>
        <dbReference type="Rhea" id="RHEA:65284"/>
        <dbReference type="Rhea" id="RHEA-COMP:16762"/>
        <dbReference type="Rhea" id="RHEA-COMP:16763"/>
        <dbReference type="ChEBI" id="CHEBI:15378"/>
        <dbReference type="ChEBI" id="CHEBI:57812"/>
        <dbReference type="ChEBI" id="CHEBI:60377"/>
        <dbReference type="ChEBI" id="CHEBI:156396"/>
        <dbReference type="ChEBI" id="CHEBI:156398"/>
    </reaction>
    <physiologicalReaction direction="left-to-right" evidence="15">
        <dbReference type="Rhea" id="RHEA:65285"/>
    </physiologicalReaction>
</comment>
<comment type="catalytic activity">
    <reaction evidence="16">
        <text>N-acetyl-alpha-neuraminosyl-(2-&gt;3)-beta-D-galactosyl-(1-&gt;3)-N-acetyl-beta-D-glucosaminyl-(1-&gt;3)-beta-D-galactosyl-(1-&gt;4)-beta-D-glucosyl-(1&lt;-&gt;1')-N-acyl-sphing-4-enine + CMP-N-acetyl-beta-neuraminate = N-acetyl-alpha-neuraminosyl-(2-&gt;3)-beta-D-galactosyl-(1-&gt;3)-[N-acetyl-alpha-neuraminosyl-(2-&gt;6)]-N-acetyl-beta-D-glucosaminyl-(1-&gt;3)-beta-D-galactosyl-(1-&gt;4)-beta-D-glucosyl-(1&lt;-&gt;1')-N-acyl-sphing-4-enine + CMP + H(+)</text>
        <dbReference type="Rhea" id="RHEA:47884"/>
        <dbReference type="ChEBI" id="CHEBI:15378"/>
        <dbReference type="ChEBI" id="CHEBI:57812"/>
        <dbReference type="ChEBI" id="CHEBI:60377"/>
        <dbReference type="ChEBI" id="CHEBI:88073"/>
        <dbReference type="ChEBI" id="CHEBI:88079"/>
    </reaction>
    <physiologicalReaction direction="left-to-right" evidence="16">
        <dbReference type="Rhea" id="RHEA:47885"/>
    </physiologicalReaction>
</comment>
<dbReference type="Ensembl" id="ENSHCOT00000013265.1">
    <property type="protein sequence ID" value="ENSHCOP00000000744.1"/>
    <property type="gene ID" value="ENSHCOG00000001611.1"/>
</dbReference>
<dbReference type="InterPro" id="IPR038578">
    <property type="entry name" value="GT29-like_sf"/>
</dbReference>
<protein>
    <recommendedName>
        <fullName evidence="21">Alpha-N-acetylgalactosaminide alpha-2,6-sialyltransferase 6</fullName>
    </recommendedName>
    <alternativeName>
        <fullName evidence="22">GalNAc alpha-2,6-sialyltransferase VI</fullName>
    </alternativeName>
    <alternativeName>
        <fullName evidence="23">ST6GalNAc VI</fullName>
    </alternativeName>
    <alternativeName>
        <fullName evidence="24">Sialyltransferase 7F</fullName>
    </alternativeName>
</protein>
<keyword evidence="8 25" id="KW-1133">Transmembrane helix</keyword>
<evidence type="ECO:0000256" key="6">
    <source>
        <dbReference type="ARBA" id="ARBA00022968"/>
    </source>
</evidence>
<evidence type="ECO:0000256" key="9">
    <source>
        <dbReference type="ARBA" id="ARBA00023034"/>
    </source>
</evidence>
<keyword evidence="9" id="KW-0333">Golgi apparatus</keyword>
<dbReference type="GO" id="GO:0009311">
    <property type="term" value="P:oligosaccharide metabolic process"/>
    <property type="evidence" value="ECO:0007669"/>
    <property type="project" value="TreeGrafter"/>
</dbReference>
<sequence length="312" mass="35455">LSLGFAGTHTWRVTIAAAIFILMTLFILYSSSSGSIASISQAAYTPFQIAKNHTPKPTNLKKWATKDDYVPVYGDKRMTQRCHHCALVSSSSHVLGTQAGEEIDSSECVIRMNDAPTTGYEADVGKRTTLRVVAHSSLYRVVRRPNEFMVVGAESQRTIIFWGPPNKMTKDSKATVYRAIQRISSTYKEVPCFTVAPEKMRRFDKLFQLETGRDRQKSNSWLSTGWFTMVIAIEICDNIKVYGMVPPSYCGNRTGSKKLPYHYYNPRGSDECMTYIQNQNNQKGGHHRFITEKQVFGHWAHQYNITFAHPTW</sequence>
<evidence type="ECO:0000256" key="11">
    <source>
        <dbReference type="ARBA" id="ARBA00023136"/>
    </source>
</evidence>
<evidence type="ECO:0000256" key="16">
    <source>
        <dbReference type="ARBA" id="ARBA00051061"/>
    </source>
</evidence>
<evidence type="ECO:0000256" key="18">
    <source>
        <dbReference type="ARBA" id="ARBA00051833"/>
    </source>
</evidence>
<evidence type="ECO:0000256" key="1">
    <source>
        <dbReference type="ARBA" id="ARBA00004323"/>
    </source>
</evidence>
<evidence type="ECO:0000256" key="14">
    <source>
        <dbReference type="ARBA" id="ARBA00043744"/>
    </source>
</evidence>
<dbReference type="InterPro" id="IPR001675">
    <property type="entry name" value="Glyco_trans_29"/>
</dbReference>
<keyword evidence="5 25" id="KW-0812">Transmembrane</keyword>
<evidence type="ECO:0000256" key="4">
    <source>
        <dbReference type="ARBA" id="ARBA00022679"/>
    </source>
</evidence>
<comment type="catalytic activity">
    <reaction evidence="18">
        <text>a globoside MSGG + CMP-N-acetyl-beta-neuraminate = a globoside DSGG + CMP + H(+)</text>
        <dbReference type="Rhea" id="RHEA:56088"/>
        <dbReference type="ChEBI" id="CHEBI:15378"/>
        <dbReference type="ChEBI" id="CHEBI:57812"/>
        <dbReference type="ChEBI" id="CHEBI:60377"/>
        <dbReference type="ChEBI" id="CHEBI:140623"/>
        <dbReference type="ChEBI" id="CHEBI:140624"/>
    </reaction>
    <physiologicalReaction direction="left-to-right" evidence="18">
        <dbReference type="Rhea" id="RHEA:56089"/>
    </physiologicalReaction>
</comment>
<evidence type="ECO:0000256" key="12">
    <source>
        <dbReference type="ARBA" id="ARBA00023157"/>
    </source>
</evidence>
<evidence type="ECO:0000256" key="15">
    <source>
        <dbReference type="ARBA" id="ARBA00050681"/>
    </source>
</evidence>
<evidence type="ECO:0000313" key="26">
    <source>
        <dbReference type="Ensembl" id="ENSHCOP00000000744.1"/>
    </source>
</evidence>
<proteinExistence type="inferred from homology"/>
<dbReference type="STRING" id="109280.ENSHCOP00000000744"/>
<reference evidence="26" key="1">
    <citation type="submission" date="2025-08" db="UniProtKB">
        <authorList>
            <consortium name="Ensembl"/>
        </authorList>
    </citation>
    <scope>IDENTIFICATION</scope>
</reference>
<comment type="subcellular location">
    <subcellularLocation>
        <location evidence="1">Golgi apparatus membrane</location>
        <topology evidence="1">Single-pass type II membrane protein</topology>
    </subcellularLocation>
</comment>
<dbReference type="PANTHER" id="PTHR45906:SF6">
    <property type="entry name" value="ALPHA-N-ACETYLGALACTOSAMINIDE ALPHA-2,6-SIALYLTRANSFERASE 6"/>
    <property type="match status" value="1"/>
</dbReference>
<evidence type="ECO:0000256" key="23">
    <source>
        <dbReference type="ARBA" id="ARBA00080825"/>
    </source>
</evidence>
<keyword evidence="27" id="KW-1185">Reference proteome</keyword>
<evidence type="ECO:0000256" key="25">
    <source>
        <dbReference type="SAM" id="Phobius"/>
    </source>
</evidence>
<comment type="catalytic activity">
    <reaction evidence="19">
        <text>a ganglioside GD1a (d18:1(4E)) + CMP-N-acetyl-beta-neuraminate = a ganglioside GT1aalpha (d18:1(4E)) + CMP + H(+)</text>
        <dbReference type="Rhea" id="RHEA:41972"/>
        <dbReference type="ChEBI" id="CHEBI:15378"/>
        <dbReference type="ChEBI" id="CHEBI:57812"/>
        <dbReference type="ChEBI" id="CHEBI:60377"/>
        <dbReference type="ChEBI" id="CHEBI:78445"/>
        <dbReference type="ChEBI" id="CHEBI:78571"/>
    </reaction>
    <physiologicalReaction direction="left-to-right" evidence="19">
        <dbReference type="Rhea" id="RHEA:41973"/>
    </physiologicalReaction>
</comment>
<dbReference type="GO" id="GO:0000139">
    <property type="term" value="C:Golgi membrane"/>
    <property type="evidence" value="ECO:0007669"/>
    <property type="project" value="UniProtKB-SubCell"/>
</dbReference>
<dbReference type="PANTHER" id="PTHR45906">
    <property type="entry name" value="ALPHA-N-ACETYL-NEURAMINYL-2,3-BETA-GALACTOSYL-1, 3-N-ACETYL-GALACTOSAMINIDE ALPHA-2,6-SIALYLTRANSFERASE-LIKE"/>
    <property type="match status" value="1"/>
</dbReference>
<dbReference type="GO" id="GO:0001574">
    <property type="term" value="P:ganglioside biosynthetic process"/>
    <property type="evidence" value="ECO:0007669"/>
    <property type="project" value="TreeGrafter"/>
</dbReference>
<feature type="transmembrane region" description="Helical" evidence="25">
    <location>
        <begin position="12"/>
        <end position="29"/>
    </location>
</feature>
<keyword evidence="10" id="KW-0443">Lipid metabolism</keyword>
<keyword evidence="7" id="KW-0730">Sialic acid</keyword>
<dbReference type="GO" id="GO:0009988">
    <property type="term" value="P:cell-cell recognition"/>
    <property type="evidence" value="ECO:0007669"/>
    <property type="project" value="UniProtKB-ARBA"/>
</dbReference>
<evidence type="ECO:0000256" key="10">
    <source>
        <dbReference type="ARBA" id="ARBA00023098"/>
    </source>
</evidence>
<dbReference type="Proteomes" id="UP000264820">
    <property type="component" value="Unplaced"/>
</dbReference>